<name>A0A6S7H7S7_PARCT</name>
<dbReference type="InterPro" id="IPR000477">
    <property type="entry name" value="RT_dom"/>
</dbReference>
<gene>
    <name evidence="1" type="ORF">PACLA_8A030954</name>
</gene>
<dbReference type="EMBL" id="CACRXK020003774">
    <property type="protein sequence ID" value="CAB4000186.1"/>
    <property type="molecule type" value="Genomic_DNA"/>
</dbReference>
<comment type="caution">
    <text evidence="1">The sequence shown here is derived from an EMBL/GenBank/DDBJ whole genome shotgun (WGS) entry which is preliminary data.</text>
</comment>
<dbReference type="Pfam" id="PF00078">
    <property type="entry name" value="RVT_1"/>
    <property type="match status" value="1"/>
</dbReference>
<dbReference type="Proteomes" id="UP001152795">
    <property type="component" value="Unassembled WGS sequence"/>
</dbReference>
<accession>A0A6S7H7S7</accession>
<dbReference type="PROSITE" id="PS50878">
    <property type="entry name" value="RT_POL"/>
    <property type="match status" value="1"/>
</dbReference>
<dbReference type="PANTHER" id="PTHR10796">
    <property type="entry name" value="PATCHED-RELATED"/>
    <property type="match status" value="1"/>
</dbReference>
<protein>
    <submittedName>
        <fullName evidence="1">Uncharacterized protein</fullName>
    </submittedName>
</protein>
<evidence type="ECO:0000313" key="2">
    <source>
        <dbReference type="Proteomes" id="UP001152795"/>
    </source>
</evidence>
<dbReference type="AlphaFoldDB" id="A0A6S7H7S7"/>
<dbReference type="OrthoDB" id="5986042at2759"/>
<proteinExistence type="predicted"/>
<dbReference type="Pfam" id="PF22314">
    <property type="entry name" value="NPC1_MLD"/>
    <property type="match status" value="1"/>
</dbReference>
<sequence length="797" mass="90291">MSSNAESNSQQSNEKGILKKLSHIITSSIENFFYRLGKTVGGSPWITILVSLMVCAVCMVGFLRFEQESRGEKLWVPSDAKAQSDKEWVEDMFPEESAQVNFIIEESNVLTADIMKQIFKIHQEVVNVTVSFENKNLGWKDMCFRKGDICSLASILELWSFDANTINALTNDKVLADINNRGPRSPYSKSKFTIARVLADISYTENGSISEAQLLKASYFYEQLPSLVDPSDNPDDAEKTINSDLNMEANTDRVIEVKDLEVICHDHVNNERANESASTIQVNDQCGFHDKDQLTNLNANNSRFIETSTKENPSLLNVHKFQFLMTISRVTIDLTTKPKKGINIIYNPQPDNAPRVNTANKPIVSQHWSGYNQSVQWHPQWTGIFSISPETANGNPFMPSLQLPSFPLLQGTSLLPSYSRGGGVCAFISTNIPAKRRMDLENPSHECLWLWLRPHRLPRHLTGLICCIDRVRLDTPTREAPLGSSDHNIVKCFWKMVLLTLFPSKVIRIHNSDKPWMTPAFKKLIYQRQKAFHSGVKKRAYYTNKMSGKKRSATNNIKIVKNGTTLSGLLRISPSLSKILEDFVVNWMVDDVKHKINPQQFGCLKGTSTTKAFDRIDHNILLSLKSPSIGVPQGTKLGPILFIIMINDLELASSSTDHWKYVDDVTISESLKKNEVSVLQSDLNTIERWTVNNNMKLNGKKCKEMIVNLVPSFKILGLTMNNKLKWQDNTEAFVKKASKCLYIIRVLQRCGLPPNDLLLVYFSMVRSILEYACPVWHTMLPKCLGDKIEKVQKRAFH</sequence>
<dbReference type="PANTHER" id="PTHR10796:SF130">
    <property type="entry name" value="PATCHED DOMAIN-CONTAINING PROTEIN 3-LIKE PROTEIN"/>
    <property type="match status" value="1"/>
</dbReference>
<dbReference type="SUPFAM" id="SSF56672">
    <property type="entry name" value="DNA/RNA polymerases"/>
    <property type="match status" value="1"/>
</dbReference>
<evidence type="ECO:0000313" key="1">
    <source>
        <dbReference type="EMBL" id="CAB4000186.1"/>
    </source>
</evidence>
<keyword evidence="2" id="KW-1185">Reference proteome</keyword>
<dbReference type="InterPro" id="IPR053956">
    <property type="entry name" value="NPC1_MLD"/>
</dbReference>
<organism evidence="1 2">
    <name type="scientific">Paramuricea clavata</name>
    <name type="common">Red gorgonian</name>
    <name type="synonym">Violescent sea-whip</name>
    <dbReference type="NCBI Taxonomy" id="317549"/>
    <lineage>
        <taxon>Eukaryota</taxon>
        <taxon>Metazoa</taxon>
        <taxon>Cnidaria</taxon>
        <taxon>Anthozoa</taxon>
        <taxon>Octocorallia</taxon>
        <taxon>Malacalcyonacea</taxon>
        <taxon>Plexauridae</taxon>
        <taxon>Paramuricea</taxon>
    </lineage>
</organism>
<feature type="non-terminal residue" evidence="1">
    <location>
        <position position="797"/>
    </location>
</feature>
<dbReference type="GO" id="GO:0016020">
    <property type="term" value="C:membrane"/>
    <property type="evidence" value="ECO:0007669"/>
    <property type="project" value="TreeGrafter"/>
</dbReference>
<reference evidence="1" key="1">
    <citation type="submission" date="2020-04" db="EMBL/GenBank/DDBJ databases">
        <authorList>
            <person name="Alioto T."/>
            <person name="Alioto T."/>
            <person name="Gomez Garrido J."/>
        </authorList>
    </citation>
    <scope>NUCLEOTIDE SEQUENCE</scope>
    <source>
        <strain evidence="1">A484AB</strain>
    </source>
</reference>
<dbReference type="InterPro" id="IPR043502">
    <property type="entry name" value="DNA/RNA_pol_sf"/>
</dbReference>
<dbReference type="InterPro" id="IPR051697">
    <property type="entry name" value="Patched_domain-protein"/>
</dbReference>